<proteinExistence type="predicted"/>
<sequence length="131" mass="15619">WFNEKVDRTGSITRTYIEDTRLKFIECIKTAMMVMQCDYDKEAQEFINQCLEELEGEKKALIQSQWYWFQSLPPNPKAEAQGSIIETALNKELGWYVKYMELEIECYRAIATELNDLTKRLDFYQTEEFEA</sequence>
<reference evidence="1" key="1">
    <citation type="journal article" date="2015" name="Nature">
        <title>Complex archaea that bridge the gap between prokaryotes and eukaryotes.</title>
        <authorList>
            <person name="Spang A."/>
            <person name="Saw J.H."/>
            <person name="Jorgensen S.L."/>
            <person name="Zaremba-Niedzwiedzka K."/>
            <person name="Martijn J."/>
            <person name="Lind A.E."/>
            <person name="van Eijk R."/>
            <person name="Schleper C."/>
            <person name="Guy L."/>
            <person name="Ettema T.J."/>
        </authorList>
    </citation>
    <scope>NUCLEOTIDE SEQUENCE</scope>
</reference>
<gene>
    <name evidence="1" type="ORF">LCGC14_2604970</name>
</gene>
<organism evidence="1">
    <name type="scientific">marine sediment metagenome</name>
    <dbReference type="NCBI Taxonomy" id="412755"/>
    <lineage>
        <taxon>unclassified sequences</taxon>
        <taxon>metagenomes</taxon>
        <taxon>ecological metagenomes</taxon>
    </lineage>
</organism>
<accession>A0A0F9A7W6</accession>
<dbReference type="EMBL" id="LAZR01044070">
    <property type="protein sequence ID" value="KKL05545.1"/>
    <property type="molecule type" value="Genomic_DNA"/>
</dbReference>
<comment type="caution">
    <text evidence="1">The sequence shown here is derived from an EMBL/GenBank/DDBJ whole genome shotgun (WGS) entry which is preliminary data.</text>
</comment>
<feature type="non-terminal residue" evidence="1">
    <location>
        <position position="1"/>
    </location>
</feature>
<evidence type="ECO:0000313" key="1">
    <source>
        <dbReference type="EMBL" id="KKL05545.1"/>
    </source>
</evidence>
<dbReference type="AlphaFoldDB" id="A0A0F9A7W6"/>
<name>A0A0F9A7W6_9ZZZZ</name>
<protein>
    <submittedName>
        <fullName evidence="1">Uncharacterized protein</fullName>
    </submittedName>
</protein>